<sequence length="50" mass="5955">MNLEQTSVSYGKVLHLALGTVLLCKTNMKPDIVLLSRRRRRMEIWRNKER</sequence>
<evidence type="ECO:0000313" key="1">
    <source>
        <dbReference type="EMBL" id="CAF2105664.1"/>
    </source>
</evidence>
<dbReference type="AlphaFoldDB" id="A0A816TUF6"/>
<organism evidence="1">
    <name type="scientific">Brassica napus</name>
    <name type="common">Rape</name>
    <dbReference type="NCBI Taxonomy" id="3708"/>
    <lineage>
        <taxon>Eukaryota</taxon>
        <taxon>Viridiplantae</taxon>
        <taxon>Streptophyta</taxon>
        <taxon>Embryophyta</taxon>
        <taxon>Tracheophyta</taxon>
        <taxon>Spermatophyta</taxon>
        <taxon>Magnoliopsida</taxon>
        <taxon>eudicotyledons</taxon>
        <taxon>Gunneridae</taxon>
        <taxon>Pentapetalae</taxon>
        <taxon>rosids</taxon>
        <taxon>malvids</taxon>
        <taxon>Brassicales</taxon>
        <taxon>Brassicaceae</taxon>
        <taxon>Brassiceae</taxon>
        <taxon>Brassica</taxon>
    </lineage>
</organism>
<accession>A0A816TUF6</accession>
<dbReference type="Proteomes" id="UP001295469">
    <property type="component" value="Chromosome C08"/>
</dbReference>
<reference evidence="1" key="1">
    <citation type="submission" date="2021-01" db="EMBL/GenBank/DDBJ databases">
        <authorList>
            <consortium name="Genoscope - CEA"/>
            <person name="William W."/>
        </authorList>
    </citation>
    <scope>NUCLEOTIDE SEQUENCE</scope>
</reference>
<protein>
    <submittedName>
        <fullName evidence="1">(rape) hypothetical protein</fullName>
    </submittedName>
</protein>
<proteinExistence type="predicted"/>
<dbReference type="Gramene" id="CDX86479">
    <property type="protein sequence ID" value="CDX86479"/>
    <property type="gene ID" value="GSBRNA2T00145072001"/>
</dbReference>
<dbReference type="EMBL" id="HG994372">
    <property type="protein sequence ID" value="CAF2105664.1"/>
    <property type="molecule type" value="Genomic_DNA"/>
</dbReference>
<name>A0A816TUF6_BRANA</name>
<gene>
    <name evidence="1" type="ORF">DARMORV10_C08P03090.1</name>
</gene>